<dbReference type="InterPro" id="IPR036844">
    <property type="entry name" value="Hint_dom_sf"/>
</dbReference>
<dbReference type="Gene3D" id="2.170.16.10">
    <property type="entry name" value="Hedgehog/Intein (Hint) domain"/>
    <property type="match status" value="1"/>
</dbReference>
<dbReference type="GO" id="GO:0016540">
    <property type="term" value="P:protein autoprocessing"/>
    <property type="evidence" value="ECO:0007669"/>
    <property type="project" value="InterPro"/>
</dbReference>
<dbReference type="AlphaFoldDB" id="A0A2A2JQB6"/>
<evidence type="ECO:0000256" key="6">
    <source>
        <dbReference type="SAM" id="SignalP"/>
    </source>
</evidence>
<dbReference type="Pfam" id="PF01079">
    <property type="entry name" value="Hint"/>
    <property type="match status" value="1"/>
</dbReference>
<keyword evidence="4 6" id="KW-0732">Signal</keyword>
<keyword evidence="9" id="KW-1185">Reference proteome</keyword>
<feature type="chain" id="PRO_5012968606" description="Hint domain-containing protein" evidence="6">
    <location>
        <begin position="20"/>
        <end position="568"/>
    </location>
</feature>
<comment type="subcellular location">
    <subcellularLocation>
        <location evidence="1">Secreted</location>
        <location evidence="1">Extracellular space</location>
    </subcellularLocation>
</comment>
<evidence type="ECO:0000313" key="9">
    <source>
        <dbReference type="Proteomes" id="UP000218231"/>
    </source>
</evidence>
<accession>A0A2A2JQB6</accession>
<reference evidence="8 9" key="1">
    <citation type="journal article" date="2017" name="Curr. Biol.">
        <title>Genome architecture and evolution of a unichromosomal asexual nematode.</title>
        <authorList>
            <person name="Fradin H."/>
            <person name="Zegar C."/>
            <person name="Gutwein M."/>
            <person name="Lucas J."/>
            <person name="Kovtun M."/>
            <person name="Corcoran D."/>
            <person name="Baugh L.R."/>
            <person name="Kiontke K."/>
            <person name="Gunsalus K."/>
            <person name="Fitch D.H."/>
            <person name="Piano F."/>
        </authorList>
    </citation>
    <scope>NUCLEOTIDE SEQUENCE [LARGE SCALE GENOMIC DNA]</scope>
    <source>
        <strain evidence="8">PF1309</strain>
    </source>
</reference>
<dbReference type="InterPro" id="IPR052140">
    <property type="entry name" value="Dev_Signal_Hedgehog-like"/>
</dbReference>
<comment type="caution">
    <text evidence="8">The sequence shown here is derived from an EMBL/GenBank/DDBJ whole genome shotgun (WGS) entry which is preliminary data.</text>
</comment>
<evidence type="ECO:0000256" key="2">
    <source>
        <dbReference type="ARBA" id="ARBA00022473"/>
    </source>
</evidence>
<evidence type="ECO:0000313" key="8">
    <source>
        <dbReference type="EMBL" id="PAV63898.1"/>
    </source>
</evidence>
<dbReference type="InterPro" id="IPR001657">
    <property type="entry name" value="Hedgehog"/>
</dbReference>
<evidence type="ECO:0000256" key="5">
    <source>
        <dbReference type="SAM" id="MobiDB-lite"/>
    </source>
</evidence>
<dbReference type="InterPro" id="IPR006141">
    <property type="entry name" value="Intein_N"/>
</dbReference>
<dbReference type="SUPFAM" id="SSF51294">
    <property type="entry name" value="Hedgehog/intein (Hint) domain"/>
    <property type="match status" value="1"/>
</dbReference>
<dbReference type="CDD" id="cd00081">
    <property type="entry name" value="Hint"/>
    <property type="match status" value="1"/>
</dbReference>
<dbReference type="GO" id="GO:0005576">
    <property type="term" value="C:extracellular region"/>
    <property type="evidence" value="ECO:0007669"/>
    <property type="project" value="UniProtKB-SubCell"/>
</dbReference>
<protein>
    <recommendedName>
        <fullName evidence="7">Hint domain-containing protein</fullName>
    </recommendedName>
</protein>
<dbReference type="InterPro" id="IPR003587">
    <property type="entry name" value="Hint_dom_N"/>
</dbReference>
<evidence type="ECO:0000256" key="3">
    <source>
        <dbReference type="ARBA" id="ARBA00022525"/>
    </source>
</evidence>
<evidence type="ECO:0000256" key="1">
    <source>
        <dbReference type="ARBA" id="ARBA00004239"/>
    </source>
</evidence>
<proteinExistence type="predicted"/>
<dbReference type="PRINTS" id="PR00632">
    <property type="entry name" value="SONICHHOG"/>
</dbReference>
<dbReference type="EMBL" id="LIAE01010291">
    <property type="protein sequence ID" value="PAV63898.1"/>
    <property type="molecule type" value="Genomic_DNA"/>
</dbReference>
<dbReference type="PANTHER" id="PTHR46706">
    <property type="entry name" value="PROTEIN QUA-1-RELATED"/>
    <property type="match status" value="1"/>
</dbReference>
<dbReference type="SMART" id="SM00306">
    <property type="entry name" value="HintN"/>
    <property type="match status" value="1"/>
</dbReference>
<keyword evidence="2" id="KW-0217">Developmental protein</keyword>
<sequence length="568" mass="61094">MQLSHCVGVLLLSVHYGLASFCGDSAVPFSFEALPDGQPVLGCSRPACFGWSAAGQPFSDKFSFYTVNGHPDGFFQPLYHAISPFQPGDGSHYPEQFARCDDTYRSNSCDDSTQWVGGIAPVLNASGYPLVLQCCTYDPLRYSTDRGIATIHTGEIFAGGEVTKNNQTYAFDYISNVERKVDESGRIFYEISVKRLPCSGDARISPIPEDMASAIRDLNSQRLGRSGPALGAPNLNNVNALPLPGGGQYASGGPQPLPFPQPNSYSQPAPAPAPLPPVNSYAGAAIPQYGTSLSGGNYAQPANQFMQYVAPNSYAAPPVNAYAQAPQQSWGAGPSCSASCAPAQPSCTPCAAGGGGAGSYFCFTADTLVETISGEKKRMDELEINDFVLTVRGNNVGYSPVNYWLHRVPSQKAEFIKFDLADGKSLKITAKHFIYKGKCTGNMGAAKVNQEPVLAGEVEVGDCLYTRDGNYLMEQEVINKQFVTEVGIYAPMTSNARIIVNDVLASCNNVYESQSLTNTFFSNIELMRQTLASIFDYSLDSSETDLPFGTHTIMQMAEIVLPKNIMTL</sequence>
<evidence type="ECO:0000259" key="7">
    <source>
        <dbReference type="SMART" id="SM00306"/>
    </source>
</evidence>
<dbReference type="GO" id="GO:0016539">
    <property type="term" value="P:intein-mediated protein splicing"/>
    <property type="evidence" value="ECO:0007669"/>
    <property type="project" value="InterPro"/>
</dbReference>
<feature type="domain" description="Hint" evidence="7">
    <location>
        <begin position="360"/>
        <end position="468"/>
    </location>
</feature>
<dbReference type="GO" id="GO:0048731">
    <property type="term" value="P:system development"/>
    <property type="evidence" value="ECO:0007669"/>
    <property type="project" value="UniProtKB-ARBA"/>
</dbReference>
<feature type="region of interest" description="Disordered" evidence="5">
    <location>
        <begin position="243"/>
        <end position="273"/>
    </location>
</feature>
<dbReference type="OrthoDB" id="5212at2759"/>
<organism evidence="8 9">
    <name type="scientific">Diploscapter pachys</name>
    <dbReference type="NCBI Taxonomy" id="2018661"/>
    <lineage>
        <taxon>Eukaryota</taxon>
        <taxon>Metazoa</taxon>
        <taxon>Ecdysozoa</taxon>
        <taxon>Nematoda</taxon>
        <taxon>Chromadorea</taxon>
        <taxon>Rhabditida</taxon>
        <taxon>Rhabditina</taxon>
        <taxon>Rhabditomorpha</taxon>
        <taxon>Rhabditoidea</taxon>
        <taxon>Rhabditidae</taxon>
        <taxon>Diploscapter</taxon>
    </lineage>
</organism>
<keyword evidence="3" id="KW-0964">Secreted</keyword>
<name>A0A2A2JQB6_9BILA</name>
<dbReference type="PROSITE" id="PS50817">
    <property type="entry name" value="INTEIN_N_TER"/>
    <property type="match status" value="1"/>
</dbReference>
<dbReference type="GO" id="GO:0007267">
    <property type="term" value="P:cell-cell signaling"/>
    <property type="evidence" value="ECO:0007669"/>
    <property type="project" value="InterPro"/>
</dbReference>
<dbReference type="InterPro" id="IPR001767">
    <property type="entry name" value="Hedgehog_Hint"/>
</dbReference>
<evidence type="ECO:0000256" key="4">
    <source>
        <dbReference type="ARBA" id="ARBA00022729"/>
    </source>
</evidence>
<gene>
    <name evidence="8" type="ORF">WR25_03273</name>
</gene>
<feature type="signal peptide" evidence="6">
    <location>
        <begin position="1"/>
        <end position="19"/>
    </location>
</feature>
<dbReference type="STRING" id="2018661.A0A2A2JQB6"/>
<dbReference type="PANTHER" id="PTHR46706:SF12">
    <property type="entry name" value="PROTEIN QUA-1-RELATED"/>
    <property type="match status" value="1"/>
</dbReference>
<dbReference type="Proteomes" id="UP000218231">
    <property type="component" value="Unassembled WGS sequence"/>
</dbReference>